<dbReference type="InterPro" id="IPR003959">
    <property type="entry name" value="ATPase_AAA_core"/>
</dbReference>
<sequence>MSFKLLAIRPLEGCEENILNNLQVNKFYFFDDSYKQYKDHDFIIKKENYNELNPDFYYSKNENTESTLQSININAIVGKNGSGKSSIIEFLLRLLNNFFKGIDENNKLEKLICVEGIVGELYILQDEKLYKIYINFSINKYKEDAKNKKNEIREYINVLEIPQIISGKVLENDGFKNQSYKNEKYSVKNETKFKVDDYFFTMYVNYSLYGLDEKDFEDDGFIYDNRNKVNVSWLNKIFHKNDGYQTPVVIHPYRESAMIDVRREKELMKQRLSALIFTNEEYRTVIPQYSFDEIRFRLKAETALDHFLIYQFEKQEEDKATLDIFPINISKNIINEKIGFLSKWIDDNIVLVNYFNKKIKEITEGEKKTYDIKIYLYAAYAFLYDIEVRKDEDIDSEDINKPFLSYIIKNQFEHSKLDFLSEEIKKTSPFNKILEKTSNMSLETLISLIQLTISYDVFCKHLGYGNHEIYYKLNTDKFEYHLFWYCVVKTVKTIKYNTNRLFSESFEPKNILKNNKSDLQYLTKRYFVDIIRIDKSHITDKLRRSILLLELIKNPIKKTLQIDGEYKIFSSSSLIDYYRKIVNNGRSTKWNLQNWEFSRDIEELGDLINNTKAIYSRKNIELTDLLPPAIFDYDFYSSIKEKEKKIPLSKISSGQFQKLGLLSSIVYHLKNLDSIQKRANFNSYKQVLVVLDEIELYFHPEQQREFVNDLVRLLKLNKFKQIENINIFFITHSPFILSDIPSQNVLRLKQGKSLQDENGLNSFGANIHDLLADEFFLENGFMGEFATLKINEIFNRLKEINSKISKEQYDSLLREINLIGEIIIKQPLLDLLHNKFKDSLSDNELLVRYYENKIKELTK</sequence>
<dbReference type="AlphaFoldDB" id="A0A3P1B696"/>
<dbReference type="Gene3D" id="3.40.50.300">
    <property type="entry name" value="P-loop containing nucleotide triphosphate hydrolases"/>
    <property type="match status" value="1"/>
</dbReference>
<organism evidence="2 3">
    <name type="scientific">Paenimyroides viscosum</name>
    <dbReference type="NCBI Taxonomy" id="2488729"/>
    <lineage>
        <taxon>Bacteria</taxon>
        <taxon>Pseudomonadati</taxon>
        <taxon>Bacteroidota</taxon>
        <taxon>Flavobacteriia</taxon>
        <taxon>Flavobacteriales</taxon>
        <taxon>Flavobacteriaceae</taxon>
        <taxon>Paenimyroides</taxon>
    </lineage>
</organism>
<dbReference type="GO" id="GO:0016887">
    <property type="term" value="F:ATP hydrolysis activity"/>
    <property type="evidence" value="ECO:0007669"/>
    <property type="project" value="InterPro"/>
</dbReference>
<feature type="domain" description="ATPase AAA-type core" evidence="1">
    <location>
        <begin position="617"/>
        <end position="738"/>
    </location>
</feature>
<dbReference type="Proteomes" id="UP000268372">
    <property type="component" value="Unassembled WGS sequence"/>
</dbReference>
<dbReference type="GO" id="GO:0005524">
    <property type="term" value="F:ATP binding"/>
    <property type="evidence" value="ECO:0007669"/>
    <property type="project" value="InterPro"/>
</dbReference>
<dbReference type="Pfam" id="PF13304">
    <property type="entry name" value="AAA_21"/>
    <property type="match status" value="1"/>
</dbReference>
<dbReference type="InterPro" id="IPR027417">
    <property type="entry name" value="P-loop_NTPase"/>
</dbReference>
<dbReference type="InterPro" id="IPR051396">
    <property type="entry name" value="Bact_Antivir_Def_Nuclease"/>
</dbReference>
<gene>
    <name evidence="2" type="ORF">EG242_02635</name>
</gene>
<dbReference type="SUPFAM" id="SSF52540">
    <property type="entry name" value="P-loop containing nucleoside triphosphate hydrolases"/>
    <property type="match status" value="1"/>
</dbReference>
<evidence type="ECO:0000313" key="2">
    <source>
        <dbReference type="EMBL" id="RRA96511.1"/>
    </source>
</evidence>
<dbReference type="PANTHER" id="PTHR43581:SF2">
    <property type="entry name" value="EXCINUCLEASE ATPASE SUBUNIT"/>
    <property type="match status" value="1"/>
</dbReference>
<reference evidence="2 3" key="1">
    <citation type="submission" date="2018-11" db="EMBL/GenBank/DDBJ databases">
        <title>Flavobacterium sp. nov., YIM 102796 draft genome.</title>
        <authorList>
            <person name="Li G."/>
            <person name="Jiang Y."/>
        </authorList>
    </citation>
    <scope>NUCLEOTIDE SEQUENCE [LARGE SCALE GENOMIC DNA]</scope>
    <source>
        <strain evidence="2 3">YIM 102796</strain>
    </source>
</reference>
<evidence type="ECO:0000259" key="1">
    <source>
        <dbReference type="Pfam" id="PF13304"/>
    </source>
</evidence>
<comment type="caution">
    <text evidence="2">The sequence shown here is derived from an EMBL/GenBank/DDBJ whole genome shotgun (WGS) entry which is preliminary data.</text>
</comment>
<evidence type="ECO:0000313" key="3">
    <source>
        <dbReference type="Proteomes" id="UP000268372"/>
    </source>
</evidence>
<name>A0A3P1B696_9FLAO</name>
<dbReference type="EMBL" id="RQTJ01000003">
    <property type="protein sequence ID" value="RRA96511.1"/>
    <property type="molecule type" value="Genomic_DNA"/>
</dbReference>
<dbReference type="RefSeq" id="WP_124898367.1">
    <property type="nucleotide sequence ID" value="NZ_RQTJ01000003.1"/>
</dbReference>
<proteinExistence type="predicted"/>
<dbReference type="OrthoDB" id="997844at2"/>
<protein>
    <recommendedName>
        <fullName evidence="1">ATPase AAA-type core domain-containing protein</fullName>
    </recommendedName>
</protein>
<dbReference type="PANTHER" id="PTHR43581">
    <property type="entry name" value="ATP/GTP PHOSPHATASE"/>
    <property type="match status" value="1"/>
</dbReference>
<keyword evidence="3" id="KW-1185">Reference proteome</keyword>
<accession>A0A3P1B696</accession>